<comment type="caution">
    <text evidence="1">The sequence shown here is derived from an EMBL/GenBank/DDBJ whole genome shotgun (WGS) entry which is preliminary data.</text>
</comment>
<accession>A0A4Y9FPN1</accession>
<name>A0A4Y9FPN1_STRAI</name>
<evidence type="ECO:0000313" key="2">
    <source>
        <dbReference type="Proteomes" id="UP000297747"/>
    </source>
</evidence>
<sequence>MKRLGSSPASLLMVRVNISAQWLIGKFVRVAHSKSDLINCAGVGRRTLFRLVEFFLTPFF</sequence>
<reference evidence="1 2" key="1">
    <citation type="submission" date="2019-03" db="EMBL/GenBank/DDBJ databases">
        <title>Diversity of the mouse oral microbiome.</title>
        <authorList>
            <person name="Joseph S."/>
            <person name="Aduse-Opoku J."/>
            <person name="Curtis M."/>
            <person name="Wade W."/>
            <person name="Hashim A."/>
        </authorList>
    </citation>
    <scope>NUCLEOTIDE SEQUENCE [LARGE SCALE GENOMIC DNA]</scope>
    <source>
        <strain evidence="1 2">HT4</strain>
    </source>
</reference>
<dbReference type="Proteomes" id="UP000297747">
    <property type="component" value="Unassembled WGS sequence"/>
</dbReference>
<dbReference type="EMBL" id="SPQA01000011">
    <property type="protein sequence ID" value="TFU30966.1"/>
    <property type="molecule type" value="Genomic_DNA"/>
</dbReference>
<proteinExistence type="predicted"/>
<protein>
    <submittedName>
        <fullName evidence="1">Uncharacterized protein</fullName>
    </submittedName>
</protein>
<dbReference type="AlphaFoldDB" id="A0A4Y9FPN1"/>
<organism evidence="1 2">
    <name type="scientific">Streptococcus acidominimus</name>
    <dbReference type="NCBI Taxonomy" id="1326"/>
    <lineage>
        <taxon>Bacteria</taxon>
        <taxon>Bacillati</taxon>
        <taxon>Bacillota</taxon>
        <taxon>Bacilli</taxon>
        <taxon>Lactobacillales</taxon>
        <taxon>Streptococcaceae</taxon>
        <taxon>Streptococcus</taxon>
    </lineage>
</organism>
<gene>
    <name evidence="1" type="ORF">E4U01_04150</name>
</gene>
<evidence type="ECO:0000313" key="1">
    <source>
        <dbReference type="EMBL" id="TFU30966.1"/>
    </source>
</evidence>